<keyword evidence="8" id="KW-1185">Reference proteome</keyword>
<evidence type="ECO:0000256" key="5">
    <source>
        <dbReference type="ARBA" id="ARBA00022982"/>
    </source>
</evidence>
<evidence type="ECO:0000313" key="8">
    <source>
        <dbReference type="Proteomes" id="UP000605086"/>
    </source>
</evidence>
<dbReference type="PANTHER" id="PTHR43153">
    <property type="entry name" value="ELECTRON TRANSFER FLAVOPROTEIN ALPHA"/>
    <property type="match status" value="1"/>
</dbReference>
<dbReference type="CDD" id="cd01715">
    <property type="entry name" value="ETF_alpha"/>
    <property type="match status" value="1"/>
</dbReference>
<dbReference type="Gene3D" id="3.40.50.1220">
    <property type="entry name" value="TPP-binding domain"/>
    <property type="match status" value="1"/>
</dbReference>
<dbReference type="Proteomes" id="UP000605086">
    <property type="component" value="Unassembled WGS sequence"/>
</dbReference>
<dbReference type="InterPro" id="IPR001308">
    <property type="entry name" value="ETF_a/FixB"/>
</dbReference>
<gene>
    <name evidence="7" type="ORF">GBZ48_24070</name>
</gene>
<proteinExistence type="inferred from homology"/>
<dbReference type="SMART" id="SM00893">
    <property type="entry name" value="ETF"/>
    <property type="match status" value="1"/>
</dbReference>
<evidence type="ECO:0000313" key="7">
    <source>
        <dbReference type="EMBL" id="NUB02325.1"/>
    </source>
</evidence>
<dbReference type="PIRSF" id="PIRSF000089">
    <property type="entry name" value="Electra_flavoP_a"/>
    <property type="match status" value="1"/>
</dbReference>
<keyword evidence="4" id="KW-0274">FAD</keyword>
<dbReference type="SUPFAM" id="SSF52467">
    <property type="entry name" value="DHS-like NAD/FAD-binding domain"/>
    <property type="match status" value="1"/>
</dbReference>
<dbReference type="InterPro" id="IPR033947">
    <property type="entry name" value="ETF_alpha_N"/>
</dbReference>
<dbReference type="Gene3D" id="3.40.50.620">
    <property type="entry name" value="HUPs"/>
    <property type="match status" value="1"/>
</dbReference>
<sequence>MPILILADHDNASLKPATAHAVTAATKLGGDVHILVAGRNAAPAAEQAAKLAGVAKVLLADDAAYEHALAEPVAALLVSLASGYSHVLAAATSAGKNVLPRVAALLDVAMISDITAVVAADTFERPIYAGNAVATVQSTDPVKVITVRTTAFEAAPATGSATVESIAAVADPALSGFISAELSKSERPELTSARIVISGGRGMQSGDNFHLLEGIADKLGAAVGASRAAVDAGFVPNDYQVGQTGKIVAPDLYVAVGISGAIQHLAGMKDSKVIVAINKDEEAPIFQVADYGLVADLFKALPELQQAI</sequence>
<evidence type="ECO:0000256" key="4">
    <source>
        <dbReference type="ARBA" id="ARBA00022827"/>
    </source>
</evidence>
<comment type="caution">
    <text evidence="7">The sequence shown here is derived from an EMBL/GenBank/DDBJ whole genome shotgun (WGS) entry which is preliminary data.</text>
</comment>
<comment type="similarity">
    <text evidence="1">Belongs to the ETF alpha-subunit/FixB family.</text>
</comment>
<reference evidence="7 8" key="1">
    <citation type="submission" date="2019-10" db="EMBL/GenBank/DDBJ databases">
        <title>Genome sequence of Azospirillum melinis.</title>
        <authorList>
            <person name="Ambrosini A."/>
            <person name="Sant'Anna F.H."/>
            <person name="Cassan F.D."/>
            <person name="Souza E.M."/>
            <person name="Passaglia L.M.P."/>
        </authorList>
    </citation>
    <scope>NUCLEOTIDE SEQUENCE [LARGE SCALE GENOMIC DNA]</scope>
    <source>
        <strain evidence="7 8">TMCY0552</strain>
    </source>
</reference>
<accession>A0ABX2KFE2</accession>
<dbReference type="RefSeq" id="WP_174473332.1">
    <property type="nucleotide sequence ID" value="NZ_JAGINN010000030.1"/>
</dbReference>
<dbReference type="InterPro" id="IPR018206">
    <property type="entry name" value="ETF_asu_C_CS"/>
</dbReference>
<keyword evidence="2" id="KW-0813">Transport</keyword>
<dbReference type="InterPro" id="IPR014730">
    <property type="entry name" value="ETF_a/b_N"/>
</dbReference>
<dbReference type="SUPFAM" id="SSF52402">
    <property type="entry name" value="Adenine nucleotide alpha hydrolases-like"/>
    <property type="match status" value="1"/>
</dbReference>
<dbReference type="Pfam" id="PF01012">
    <property type="entry name" value="ETF"/>
    <property type="match status" value="1"/>
</dbReference>
<organism evidence="7 8">
    <name type="scientific">Azospirillum melinis</name>
    <dbReference type="NCBI Taxonomy" id="328839"/>
    <lineage>
        <taxon>Bacteria</taxon>
        <taxon>Pseudomonadati</taxon>
        <taxon>Pseudomonadota</taxon>
        <taxon>Alphaproteobacteria</taxon>
        <taxon>Rhodospirillales</taxon>
        <taxon>Azospirillaceae</taxon>
        <taxon>Azospirillum</taxon>
    </lineage>
</organism>
<evidence type="ECO:0000256" key="2">
    <source>
        <dbReference type="ARBA" id="ARBA00022448"/>
    </source>
</evidence>
<dbReference type="PROSITE" id="PS00696">
    <property type="entry name" value="ETF_ALPHA"/>
    <property type="match status" value="1"/>
</dbReference>
<dbReference type="Pfam" id="PF00766">
    <property type="entry name" value="ETF_alpha"/>
    <property type="match status" value="1"/>
</dbReference>
<keyword evidence="3" id="KW-0285">Flavoprotein</keyword>
<dbReference type="InterPro" id="IPR014729">
    <property type="entry name" value="Rossmann-like_a/b/a_fold"/>
</dbReference>
<keyword evidence="5" id="KW-0249">Electron transport</keyword>
<name>A0ABX2KFE2_9PROT</name>
<feature type="domain" description="Electron transfer flavoprotein alpha/beta-subunit N-terminal" evidence="6">
    <location>
        <begin position="3"/>
        <end position="181"/>
    </location>
</feature>
<dbReference type="InterPro" id="IPR014731">
    <property type="entry name" value="ETF_asu_C"/>
</dbReference>
<evidence type="ECO:0000259" key="6">
    <source>
        <dbReference type="SMART" id="SM00893"/>
    </source>
</evidence>
<protein>
    <submittedName>
        <fullName evidence="7">Electron transfer flavoprotein subunit alpha/FixB family protein</fullName>
    </submittedName>
</protein>
<dbReference type="EMBL" id="WHOS01000038">
    <property type="protein sequence ID" value="NUB02325.1"/>
    <property type="molecule type" value="Genomic_DNA"/>
</dbReference>
<evidence type="ECO:0000256" key="3">
    <source>
        <dbReference type="ARBA" id="ARBA00022630"/>
    </source>
</evidence>
<dbReference type="InterPro" id="IPR029035">
    <property type="entry name" value="DHS-like_NAD/FAD-binding_dom"/>
</dbReference>
<dbReference type="PANTHER" id="PTHR43153:SF1">
    <property type="entry name" value="ELECTRON TRANSFER FLAVOPROTEIN SUBUNIT ALPHA, MITOCHONDRIAL"/>
    <property type="match status" value="1"/>
</dbReference>
<evidence type="ECO:0000256" key="1">
    <source>
        <dbReference type="ARBA" id="ARBA00005817"/>
    </source>
</evidence>